<proteinExistence type="predicted"/>
<gene>
    <name evidence="2" type="ORF">A6V39_01740</name>
</gene>
<feature type="transmembrane region" description="Helical" evidence="1">
    <location>
        <begin position="25"/>
        <end position="44"/>
    </location>
</feature>
<comment type="caution">
    <text evidence="2">The sequence shown here is derived from an EMBL/GenBank/DDBJ whole genome shotgun (WGS) entry which is preliminary data.</text>
</comment>
<dbReference type="AlphaFoldDB" id="A0A1A9QFL8"/>
<sequence length="93" mass="10890">MKFFLICYYLWSQDKDQKELEELNVPLYFFLATTIGVIIIYTQYSKDNSILEKLMDLLRLSKAEKITTGDFYDQLNKLNVSATKKTTKMACAK</sequence>
<keyword evidence="3" id="KW-1185">Reference proteome</keyword>
<keyword evidence="1" id="KW-0472">Membrane</keyword>
<keyword evidence="1" id="KW-1133">Transmembrane helix</keyword>
<accession>A0A1A9QFL8</accession>
<evidence type="ECO:0000256" key="1">
    <source>
        <dbReference type="SAM" id="Phobius"/>
    </source>
</evidence>
<reference evidence="3" key="1">
    <citation type="submission" date="2016-04" db="EMBL/GenBank/DDBJ databases">
        <authorList>
            <person name="Quiroz-Castaneda R.E."/>
            <person name="Martinez-Ocampo F."/>
        </authorList>
    </citation>
    <scope>NUCLEOTIDE SEQUENCE [LARGE SCALE GENOMIC DNA]</scope>
    <source>
        <strain evidence="3">INIFAP01</strain>
    </source>
</reference>
<protein>
    <submittedName>
        <fullName evidence="2">Uncharacterized protein</fullName>
    </submittedName>
</protein>
<organism evidence="2 3">
    <name type="scientific">Candidatus Mycoplasma haematobovis</name>
    <dbReference type="NCBI Taxonomy" id="432608"/>
    <lineage>
        <taxon>Bacteria</taxon>
        <taxon>Bacillati</taxon>
        <taxon>Mycoplasmatota</taxon>
        <taxon>Mollicutes</taxon>
        <taxon>Mycoplasmataceae</taxon>
        <taxon>Mycoplasma</taxon>
    </lineage>
</organism>
<name>A0A1A9QFL8_9MOLU</name>
<dbReference type="RefSeq" id="WP_187150000.1">
    <property type="nucleotide sequence ID" value="NZ_LWUJ01000010.1"/>
</dbReference>
<dbReference type="EMBL" id="LWUJ01000010">
    <property type="protein sequence ID" value="OAL10765.1"/>
    <property type="molecule type" value="Genomic_DNA"/>
</dbReference>
<evidence type="ECO:0000313" key="2">
    <source>
        <dbReference type="EMBL" id="OAL10765.1"/>
    </source>
</evidence>
<dbReference type="Proteomes" id="UP000077623">
    <property type="component" value="Unassembled WGS sequence"/>
</dbReference>
<evidence type="ECO:0000313" key="3">
    <source>
        <dbReference type="Proteomes" id="UP000077623"/>
    </source>
</evidence>
<keyword evidence="1" id="KW-0812">Transmembrane</keyword>